<dbReference type="Gene3D" id="3.30.50.10">
    <property type="entry name" value="Erythroid Transcription Factor GATA-1, subunit A"/>
    <property type="match status" value="1"/>
</dbReference>
<feature type="compositionally biased region" description="Basic residues" evidence="2">
    <location>
        <begin position="566"/>
        <end position="580"/>
    </location>
</feature>
<evidence type="ECO:0000259" key="3">
    <source>
        <dbReference type="PROSITE" id="PS50172"/>
    </source>
</evidence>
<evidence type="ECO:0000256" key="1">
    <source>
        <dbReference type="SAM" id="Coils"/>
    </source>
</evidence>
<dbReference type="InterPro" id="IPR013088">
    <property type="entry name" value="Znf_NHR/GATA"/>
</dbReference>
<feature type="domain" description="BRCT" evidence="3">
    <location>
        <begin position="655"/>
        <end position="758"/>
    </location>
</feature>
<dbReference type="GO" id="GO:0006355">
    <property type="term" value="P:regulation of DNA-templated transcription"/>
    <property type="evidence" value="ECO:0007669"/>
    <property type="project" value="InterPro"/>
</dbReference>
<keyword evidence="5" id="KW-1185">Reference proteome</keyword>
<accession>A0A9Q0LFB5</accession>
<dbReference type="EMBL" id="JAPDFW010000085">
    <property type="protein sequence ID" value="KAJ5071797.1"/>
    <property type="molecule type" value="Genomic_DNA"/>
</dbReference>
<name>A0A9Q0LFB5_ANAIG</name>
<dbReference type="InterPro" id="IPR001357">
    <property type="entry name" value="BRCT_dom"/>
</dbReference>
<proteinExistence type="predicted"/>
<protein>
    <submittedName>
        <fullName evidence="4">Gata transcription factor 17-related</fullName>
    </submittedName>
</protein>
<dbReference type="InterPro" id="IPR036420">
    <property type="entry name" value="BRCT_dom_sf"/>
</dbReference>
<dbReference type="SUPFAM" id="SSF52113">
    <property type="entry name" value="BRCT domain"/>
    <property type="match status" value="1"/>
</dbReference>
<dbReference type="Proteomes" id="UP001149090">
    <property type="component" value="Unassembled WGS sequence"/>
</dbReference>
<evidence type="ECO:0000256" key="2">
    <source>
        <dbReference type="SAM" id="MobiDB-lite"/>
    </source>
</evidence>
<dbReference type="GO" id="GO:0008270">
    <property type="term" value="F:zinc ion binding"/>
    <property type="evidence" value="ECO:0007669"/>
    <property type="project" value="InterPro"/>
</dbReference>
<feature type="region of interest" description="Disordered" evidence="2">
    <location>
        <begin position="562"/>
        <end position="582"/>
    </location>
</feature>
<gene>
    <name evidence="4" type="ORF">M0811_09957</name>
</gene>
<keyword evidence="1" id="KW-0175">Coiled coil</keyword>
<dbReference type="AlphaFoldDB" id="A0A9Q0LFB5"/>
<feature type="coiled-coil region" evidence="1">
    <location>
        <begin position="60"/>
        <end position="94"/>
    </location>
</feature>
<organism evidence="4 5">
    <name type="scientific">Anaeramoeba ignava</name>
    <name type="common">Anaerobic marine amoeba</name>
    <dbReference type="NCBI Taxonomy" id="1746090"/>
    <lineage>
        <taxon>Eukaryota</taxon>
        <taxon>Metamonada</taxon>
        <taxon>Anaeramoebidae</taxon>
        <taxon>Anaeramoeba</taxon>
    </lineage>
</organism>
<evidence type="ECO:0000313" key="4">
    <source>
        <dbReference type="EMBL" id="KAJ5071797.1"/>
    </source>
</evidence>
<evidence type="ECO:0000313" key="5">
    <source>
        <dbReference type="Proteomes" id="UP001149090"/>
    </source>
</evidence>
<reference evidence="4" key="1">
    <citation type="submission" date="2022-10" db="EMBL/GenBank/DDBJ databases">
        <title>Novel sulphate-reducing endosymbionts in the free-living metamonad Anaeramoeba.</title>
        <authorList>
            <person name="Jerlstrom-Hultqvist J."/>
            <person name="Cepicka I."/>
            <person name="Gallot-Lavallee L."/>
            <person name="Salas-Leiva D."/>
            <person name="Curtis B.A."/>
            <person name="Zahonova K."/>
            <person name="Pipaliya S."/>
            <person name="Dacks J."/>
            <person name="Roger A.J."/>
        </authorList>
    </citation>
    <scope>NUCLEOTIDE SEQUENCE</scope>
    <source>
        <strain evidence="4">BMAN</strain>
    </source>
</reference>
<sequence>MELNNEIKIVLDAHPPTQEIVEQYLDDGTEILREETDTQDVFLQWWQHHHELEKKQESVLEKKMNESAQISENLVKAKLELQHLDKILEQLLEEKYLVFDFISKPDDDTRNENEESCAKFVRKKKVLKEAGEMLKKMSNQAKEEVEKDQIFLEKLKQVLTKWNVILRKPSRLFVDLSPLVTKDYPFIPEIIKTDKGDLLIQTEKKEQVILQVICKAYQQNQGGEGLTSLLDFLKLEIDNDHDWNYQLTRIQQNIFQEQLFRDLRKVFETFPVGNGYSYCEIATESISCQTESGYSIFFHLEQSDGLDITENNNQTHENLVADNESTLAGSIFKCILQDMYLQEKTRKKIDSNLFSVATEAGLFFSRDEMIKRNYSNQRKLPEKFIMKTNYMKFSKACLVLFEKIAAHTQGLVIHLLPPNDLNLTIDFEIYYFQRRKLLSIYIPKLKDRESIDIIQNWLLDFIAFCIAEDLERVANSFVYHLTVLEPRFDEKVLEQSDNNHLAFVENIRISHGHWRIVVERLKLNNSLTVDIKSDLKNSRVSISYNACYEFIKFGSWSRIPEEKEKEKKKKRKQRKLRNRRKATEDPADFDDFECSLCKTKETPQWRHIPKWYPNANESDCICNRCYSQMLRKHKKELKKQTEMNYEQNEKIRQNQKEGLFNNLKISISRGSLPKLTFVSNLKASIKLLITENNGIISNENPSILIILSETLPSLENIESQSALKILLALCNATPVLKCPWVNHVIDKEELTDMDQFSFFPIIPNFQISQKPFYQKKIFFQCSFGDSIRNTWRKVLEESGAFISEKVTSDLDFIIHEEIPYNDFLFNLIHEKVINQNVTKMFTIQEFINFLIKHIDFLSKKK</sequence>
<comment type="caution">
    <text evidence="4">The sequence shown here is derived from an EMBL/GenBank/DDBJ whole genome shotgun (WGS) entry which is preliminary data.</text>
</comment>
<dbReference type="PROSITE" id="PS50172">
    <property type="entry name" value="BRCT"/>
    <property type="match status" value="1"/>
</dbReference>